<dbReference type="PANTHER" id="PTHR43581:SF2">
    <property type="entry name" value="EXCINUCLEASE ATPASE SUBUNIT"/>
    <property type="match status" value="1"/>
</dbReference>
<dbReference type="SUPFAM" id="SSF52540">
    <property type="entry name" value="P-loop containing nucleoside triphosphate hydrolases"/>
    <property type="match status" value="1"/>
</dbReference>
<keyword evidence="3" id="KW-1185">Reference proteome</keyword>
<sequence>MRLIYLTTRKLYGTLNLNLKFFSDLNILVGINGSGKTSALSVIDWLLTLNLGKLATVPYEQLSLTIELNSIVYVISADRSDVQVVIYLQSDADFYEPISVSLRQGLITRDAETYYKNLSPEKHELKAWNFIKSIKNPTIVSLERTITAEIEDEVYLDRPSSSRVRQTKRPTTPIEYVQRIFADKYAEYRQAARINDATLKSEIILAALDSPLNDEILGHGFFLPAESTEQLEEKVKGYLSASIPDQNVEILVQRFFTYFRQLQKEVENSTETSDKVMNLVQSQFLKVDKLARAFATFEQGNARAFSQIKAYLNSVNEFLKDSGKNIVADDNTGMLAFTDIKASTPHTLSRQISKLSSGETQIIILFALIAFEASERSVFIVDEPELSLHPKWQTEFMNSFLKLCPKNAQIFIATHSPEIVAGRRLSCVFF</sequence>
<gene>
    <name evidence="2" type="ORF">J2D73_17100</name>
</gene>
<protein>
    <submittedName>
        <fullName evidence="2">ATP-binding protein</fullName>
    </submittedName>
</protein>
<comment type="caution">
    <text evidence="2">The sequence shown here is derived from an EMBL/GenBank/DDBJ whole genome shotgun (WGS) entry which is preliminary data.</text>
</comment>
<evidence type="ECO:0000313" key="2">
    <source>
        <dbReference type="EMBL" id="MBO1361505.1"/>
    </source>
</evidence>
<reference evidence="2 3" key="1">
    <citation type="submission" date="2021-03" db="EMBL/GenBank/DDBJ databases">
        <title>The complete genome sequence of Acetobacter sacchari TBRC 11175.</title>
        <authorList>
            <person name="Charoenyingcharoen P."/>
            <person name="Yukphan P."/>
        </authorList>
    </citation>
    <scope>NUCLEOTIDE SEQUENCE [LARGE SCALE GENOMIC DNA]</scope>
    <source>
        <strain evidence="2 3">TBRC 11175</strain>
    </source>
</reference>
<dbReference type="InterPro" id="IPR051396">
    <property type="entry name" value="Bact_Antivir_Def_Nuclease"/>
</dbReference>
<accession>A0ABS3M047</accession>
<dbReference type="Proteomes" id="UP000664771">
    <property type="component" value="Unassembled WGS sequence"/>
</dbReference>
<dbReference type="GO" id="GO:0005524">
    <property type="term" value="F:ATP binding"/>
    <property type="evidence" value="ECO:0007669"/>
    <property type="project" value="UniProtKB-KW"/>
</dbReference>
<organism evidence="2 3">
    <name type="scientific">Acetobacter sacchari</name>
    <dbReference type="NCBI Taxonomy" id="2661687"/>
    <lineage>
        <taxon>Bacteria</taxon>
        <taxon>Pseudomonadati</taxon>
        <taxon>Pseudomonadota</taxon>
        <taxon>Alphaproteobacteria</taxon>
        <taxon>Acetobacterales</taxon>
        <taxon>Acetobacteraceae</taxon>
        <taxon>Acetobacter</taxon>
    </lineage>
</organism>
<dbReference type="Pfam" id="PF13175">
    <property type="entry name" value="AAA_15"/>
    <property type="match status" value="1"/>
</dbReference>
<dbReference type="PANTHER" id="PTHR43581">
    <property type="entry name" value="ATP/GTP PHOSPHATASE"/>
    <property type="match status" value="1"/>
</dbReference>
<dbReference type="CDD" id="cd00267">
    <property type="entry name" value="ABC_ATPase"/>
    <property type="match status" value="1"/>
</dbReference>
<name>A0ABS3M047_9PROT</name>
<keyword evidence="2" id="KW-0547">Nucleotide-binding</keyword>
<dbReference type="InterPro" id="IPR041685">
    <property type="entry name" value="AAA_GajA/Old/RecF-like"/>
</dbReference>
<feature type="domain" description="Endonuclease GajA/Old nuclease/RecF-like AAA" evidence="1">
    <location>
        <begin position="22"/>
        <end position="420"/>
    </location>
</feature>
<dbReference type="EMBL" id="JAFVMF010000024">
    <property type="protein sequence ID" value="MBO1361505.1"/>
    <property type="molecule type" value="Genomic_DNA"/>
</dbReference>
<evidence type="ECO:0000313" key="3">
    <source>
        <dbReference type="Proteomes" id="UP000664771"/>
    </source>
</evidence>
<proteinExistence type="predicted"/>
<keyword evidence="2" id="KW-0067">ATP-binding</keyword>
<dbReference type="Gene3D" id="3.40.50.300">
    <property type="entry name" value="P-loop containing nucleotide triphosphate hydrolases"/>
    <property type="match status" value="2"/>
</dbReference>
<evidence type="ECO:0000259" key="1">
    <source>
        <dbReference type="Pfam" id="PF13175"/>
    </source>
</evidence>
<dbReference type="InterPro" id="IPR027417">
    <property type="entry name" value="P-loop_NTPase"/>
</dbReference>
<dbReference type="RefSeq" id="WP_207883306.1">
    <property type="nucleotide sequence ID" value="NZ_JAFVMF010000024.1"/>
</dbReference>